<dbReference type="Proteomes" id="UP001177003">
    <property type="component" value="Chromosome 0"/>
</dbReference>
<sequence>MNIILPEQEGGIAIENVSRDEGSNLEAFVARSCYPSFLEGHCLLKVNFRVFSFDKVFIDKKGVIRQLLYLILPLRRYQDHQMILNNEMIVLQLAPTTLCISNEEHQVVDFERFTQEALNYVFLKRNSGKLNETMIYRWI</sequence>
<proteinExistence type="predicted"/>
<organism evidence="1 2">
    <name type="scientific">Lactuca saligna</name>
    <name type="common">Willowleaf lettuce</name>
    <dbReference type="NCBI Taxonomy" id="75948"/>
    <lineage>
        <taxon>Eukaryota</taxon>
        <taxon>Viridiplantae</taxon>
        <taxon>Streptophyta</taxon>
        <taxon>Embryophyta</taxon>
        <taxon>Tracheophyta</taxon>
        <taxon>Spermatophyta</taxon>
        <taxon>Magnoliopsida</taxon>
        <taxon>eudicotyledons</taxon>
        <taxon>Gunneridae</taxon>
        <taxon>Pentapetalae</taxon>
        <taxon>asterids</taxon>
        <taxon>campanulids</taxon>
        <taxon>Asterales</taxon>
        <taxon>Asteraceae</taxon>
        <taxon>Cichorioideae</taxon>
        <taxon>Cichorieae</taxon>
        <taxon>Lactucinae</taxon>
        <taxon>Lactuca</taxon>
    </lineage>
</organism>
<accession>A0AA35V7H9</accession>
<gene>
    <name evidence="1" type="ORF">LSALG_LOCUS4088</name>
</gene>
<dbReference type="EMBL" id="OX465086">
    <property type="protein sequence ID" value="CAI9263394.1"/>
    <property type="molecule type" value="Genomic_DNA"/>
</dbReference>
<dbReference type="AlphaFoldDB" id="A0AA35V7H9"/>
<reference evidence="1" key="1">
    <citation type="submission" date="2023-04" db="EMBL/GenBank/DDBJ databases">
        <authorList>
            <person name="Vijverberg K."/>
            <person name="Xiong W."/>
            <person name="Schranz E."/>
        </authorList>
    </citation>
    <scope>NUCLEOTIDE SEQUENCE</scope>
</reference>
<name>A0AA35V7H9_LACSI</name>
<keyword evidence="2" id="KW-1185">Reference proteome</keyword>
<protein>
    <submittedName>
        <fullName evidence="1">Uncharacterized protein</fullName>
    </submittedName>
</protein>
<evidence type="ECO:0000313" key="1">
    <source>
        <dbReference type="EMBL" id="CAI9263394.1"/>
    </source>
</evidence>
<evidence type="ECO:0000313" key="2">
    <source>
        <dbReference type="Proteomes" id="UP001177003"/>
    </source>
</evidence>